<reference evidence="2" key="1">
    <citation type="journal article" date="2015" name="PLoS Genet.">
        <title>Genome Sequence and Transcriptome Analyses of Chrysochromulina tobin: Metabolic Tools for Enhanced Algal Fitness in the Prominent Order Prymnesiales (Haptophyceae).</title>
        <authorList>
            <person name="Hovde B.T."/>
            <person name="Deodato C.R."/>
            <person name="Hunsperger H.M."/>
            <person name="Ryken S.A."/>
            <person name="Yost W."/>
            <person name="Jha R.K."/>
            <person name="Patterson J."/>
            <person name="Monnat R.J. Jr."/>
            <person name="Barlow S.B."/>
            <person name="Starkenburg S.R."/>
            <person name="Cattolico R.A."/>
        </authorList>
    </citation>
    <scope>NUCLEOTIDE SEQUENCE</scope>
    <source>
        <strain evidence="2">CCMP291</strain>
    </source>
</reference>
<evidence type="ECO:0000313" key="2">
    <source>
        <dbReference type="Proteomes" id="UP000037460"/>
    </source>
</evidence>
<sequence length="376" mass="40262">MFVHPTGLNNAPLIFNVGAGQTTSQFNTLALVAEPLADVPPTVPPSCNVQEAILTADPADPTFNVSVTCASNAECQGARTCVNTGGIFRCTGHASAACCSHVNTGACLITDPYCSVCMPSLAIGGGDGHTFRLRSKLYPTMYVVASPSAGGVVAGVQLVFSDDPALTGAGDGASAVGAWTMIEKPDFFFNLAPSNQYVPDGSFLLRPTTAPLIVQPQYGVLPEAPLVFAEGRTHWNVIAFDVVQYPDPTDFTLFKLRHHHSEDRWVVPMGGVRPWGLSDNTMLIFGDEDEPFYRIGFDLILSPYEAPYNNQGAVATGTSFILKHHTYNCYVGPKSGGANPIAERDPLVWYNLGPPQGLTADQYYNYAFVMENQAGQ</sequence>
<organism evidence="1 2">
    <name type="scientific">Chrysochromulina tobinii</name>
    <dbReference type="NCBI Taxonomy" id="1460289"/>
    <lineage>
        <taxon>Eukaryota</taxon>
        <taxon>Haptista</taxon>
        <taxon>Haptophyta</taxon>
        <taxon>Prymnesiophyceae</taxon>
        <taxon>Prymnesiales</taxon>
        <taxon>Chrysochromulinaceae</taxon>
        <taxon>Chrysochromulina</taxon>
    </lineage>
</organism>
<accession>A0A0M0JJ07</accession>
<dbReference type="AlphaFoldDB" id="A0A0M0JJ07"/>
<gene>
    <name evidence="1" type="ORF">Ctob_011802</name>
</gene>
<dbReference type="Proteomes" id="UP000037460">
    <property type="component" value="Unassembled WGS sequence"/>
</dbReference>
<dbReference type="EMBL" id="JWZX01002832">
    <property type="protein sequence ID" value="KOO26581.1"/>
    <property type="molecule type" value="Genomic_DNA"/>
</dbReference>
<proteinExistence type="predicted"/>
<name>A0A0M0JJ07_9EUKA</name>
<keyword evidence="2" id="KW-1185">Reference proteome</keyword>
<comment type="caution">
    <text evidence="1">The sequence shown here is derived from an EMBL/GenBank/DDBJ whole genome shotgun (WGS) entry which is preliminary data.</text>
</comment>
<evidence type="ECO:0000313" key="1">
    <source>
        <dbReference type="EMBL" id="KOO26581.1"/>
    </source>
</evidence>
<feature type="non-terminal residue" evidence="1">
    <location>
        <position position="376"/>
    </location>
</feature>
<protein>
    <submittedName>
        <fullName evidence="1">Uncharacterized protein</fullName>
    </submittedName>
</protein>